<feature type="region of interest" description="Disordered" evidence="6">
    <location>
        <begin position="367"/>
        <end position="457"/>
    </location>
</feature>
<feature type="compositionally biased region" description="Low complexity" evidence="6">
    <location>
        <begin position="505"/>
        <end position="533"/>
    </location>
</feature>
<feature type="compositionally biased region" description="Pro residues" evidence="6">
    <location>
        <begin position="382"/>
        <end position="395"/>
    </location>
</feature>
<evidence type="ECO:0000256" key="5">
    <source>
        <dbReference type="ARBA" id="ARBA00023186"/>
    </source>
</evidence>
<dbReference type="InterPro" id="IPR018181">
    <property type="entry name" value="Heat_shock_70_CS"/>
</dbReference>
<evidence type="ECO:0000259" key="8">
    <source>
        <dbReference type="Pfam" id="PF13360"/>
    </source>
</evidence>
<name>A0ABW6WTN1_9ACTN</name>
<keyword evidence="3" id="KW-0067">ATP-binding</keyword>
<evidence type="ECO:0000256" key="3">
    <source>
        <dbReference type="ARBA" id="ARBA00022840"/>
    </source>
</evidence>
<evidence type="ECO:0000313" key="10">
    <source>
        <dbReference type="Proteomes" id="UP001602245"/>
    </source>
</evidence>
<dbReference type="InterPro" id="IPR011047">
    <property type="entry name" value="Quinoprotein_ADH-like_sf"/>
</dbReference>
<dbReference type="RefSeq" id="WP_020513131.1">
    <property type="nucleotide sequence ID" value="NZ_JBIAZU010000007.1"/>
</dbReference>
<reference evidence="9 10" key="1">
    <citation type="submission" date="2024-10" db="EMBL/GenBank/DDBJ databases">
        <title>The Natural Products Discovery Center: Release of the First 8490 Sequenced Strains for Exploring Actinobacteria Biosynthetic Diversity.</title>
        <authorList>
            <person name="Kalkreuter E."/>
            <person name="Kautsar S.A."/>
            <person name="Yang D."/>
            <person name="Bader C.D."/>
            <person name="Teijaro C.N."/>
            <person name="Fluegel L."/>
            <person name="Davis C.M."/>
            <person name="Simpson J.R."/>
            <person name="Lauterbach L."/>
            <person name="Steele A.D."/>
            <person name="Gui C."/>
            <person name="Meng S."/>
            <person name="Li G."/>
            <person name="Viehrig K."/>
            <person name="Ye F."/>
            <person name="Su P."/>
            <person name="Kiefer A.F."/>
            <person name="Nichols A."/>
            <person name="Cepeda A.J."/>
            <person name="Yan W."/>
            <person name="Fan B."/>
            <person name="Jiang Y."/>
            <person name="Adhikari A."/>
            <person name="Zheng C.-J."/>
            <person name="Schuster L."/>
            <person name="Cowan T.M."/>
            <person name="Smanski M.J."/>
            <person name="Chevrette M.G."/>
            <person name="De Carvalho L.P.S."/>
            <person name="Shen B."/>
        </authorList>
    </citation>
    <scope>NUCLEOTIDE SEQUENCE [LARGE SCALE GENOMIC DNA]</scope>
    <source>
        <strain evidence="9 10">NPDC000087</strain>
    </source>
</reference>
<feature type="domain" description="Pyrrolo-quinoline quinone repeat" evidence="8">
    <location>
        <begin position="825"/>
        <end position="945"/>
    </location>
</feature>
<gene>
    <name evidence="9" type="ORF">ACFY35_39305</name>
</gene>
<feature type="compositionally biased region" description="Basic and acidic residues" evidence="6">
    <location>
        <begin position="440"/>
        <end position="454"/>
    </location>
</feature>
<feature type="transmembrane region" description="Helical" evidence="7">
    <location>
        <begin position="610"/>
        <end position="630"/>
    </location>
</feature>
<evidence type="ECO:0000256" key="2">
    <source>
        <dbReference type="ARBA" id="ARBA00022741"/>
    </source>
</evidence>
<keyword evidence="4" id="KW-0346">Stress response</keyword>
<proteinExistence type="inferred from homology"/>
<evidence type="ECO:0000256" key="1">
    <source>
        <dbReference type="ARBA" id="ARBA00007381"/>
    </source>
</evidence>
<feature type="region of interest" description="Disordered" evidence="6">
    <location>
        <begin position="469"/>
        <end position="596"/>
    </location>
</feature>
<dbReference type="SUPFAM" id="SSF53067">
    <property type="entry name" value="Actin-like ATPase domain"/>
    <property type="match status" value="2"/>
</dbReference>
<evidence type="ECO:0000256" key="4">
    <source>
        <dbReference type="ARBA" id="ARBA00023016"/>
    </source>
</evidence>
<dbReference type="InterPro" id="IPR015943">
    <property type="entry name" value="WD40/YVTN_repeat-like_dom_sf"/>
</dbReference>
<keyword evidence="7" id="KW-0472">Membrane</keyword>
<feature type="domain" description="Pyrrolo-quinoline quinone repeat" evidence="8">
    <location>
        <begin position="683"/>
        <end position="791"/>
    </location>
</feature>
<keyword evidence="7" id="KW-0812">Transmembrane</keyword>
<dbReference type="Gene3D" id="3.30.420.40">
    <property type="match status" value="2"/>
</dbReference>
<dbReference type="Pfam" id="PF13360">
    <property type="entry name" value="PQQ_2"/>
    <property type="match status" value="2"/>
</dbReference>
<feature type="compositionally biased region" description="Low complexity" evidence="6">
    <location>
        <begin position="566"/>
        <end position="584"/>
    </location>
</feature>
<feature type="compositionally biased region" description="Pro residues" evidence="6">
    <location>
        <begin position="476"/>
        <end position="500"/>
    </location>
</feature>
<dbReference type="PRINTS" id="PR01217">
    <property type="entry name" value="PRICHEXTENSN"/>
</dbReference>
<dbReference type="Pfam" id="PF00012">
    <property type="entry name" value="HSP70"/>
    <property type="match status" value="1"/>
</dbReference>
<evidence type="ECO:0000256" key="7">
    <source>
        <dbReference type="SAM" id="Phobius"/>
    </source>
</evidence>
<protein>
    <submittedName>
        <fullName evidence="9">Hsp70 family protein</fullName>
    </submittedName>
</protein>
<dbReference type="InterPro" id="IPR043129">
    <property type="entry name" value="ATPase_NBD"/>
</dbReference>
<dbReference type="InterPro" id="IPR002372">
    <property type="entry name" value="PQQ_rpt_dom"/>
</dbReference>
<keyword evidence="10" id="KW-1185">Reference proteome</keyword>
<dbReference type="EMBL" id="JBIAZU010000007">
    <property type="protein sequence ID" value="MFF5295517.1"/>
    <property type="molecule type" value="Genomic_DNA"/>
</dbReference>
<dbReference type="Proteomes" id="UP001602245">
    <property type="component" value="Unassembled WGS sequence"/>
</dbReference>
<organism evidence="9 10">
    <name type="scientific">Paractinoplanes globisporus</name>
    <dbReference type="NCBI Taxonomy" id="113565"/>
    <lineage>
        <taxon>Bacteria</taxon>
        <taxon>Bacillati</taxon>
        <taxon>Actinomycetota</taxon>
        <taxon>Actinomycetes</taxon>
        <taxon>Micromonosporales</taxon>
        <taxon>Micromonosporaceae</taxon>
        <taxon>Paractinoplanes</taxon>
    </lineage>
</organism>
<keyword evidence="7" id="KW-1133">Transmembrane helix</keyword>
<dbReference type="PANTHER" id="PTHR42749">
    <property type="entry name" value="CELL SHAPE-DETERMINING PROTEIN MREB"/>
    <property type="match status" value="1"/>
</dbReference>
<dbReference type="PROSITE" id="PS01036">
    <property type="entry name" value="HSP70_3"/>
    <property type="match status" value="1"/>
</dbReference>
<feature type="compositionally biased region" description="Pro residues" evidence="6">
    <location>
        <begin position="405"/>
        <end position="431"/>
    </location>
</feature>
<dbReference type="PANTHER" id="PTHR42749:SF1">
    <property type="entry name" value="CELL SHAPE-DETERMINING PROTEIN MREB"/>
    <property type="match status" value="1"/>
</dbReference>
<evidence type="ECO:0000256" key="6">
    <source>
        <dbReference type="SAM" id="MobiDB-lite"/>
    </source>
</evidence>
<comment type="similarity">
    <text evidence="1">Belongs to the heat shock protein 70 family.</text>
</comment>
<keyword evidence="2" id="KW-0547">Nucleotide-binding</keyword>
<feature type="compositionally biased region" description="Gly residues" evidence="6">
    <location>
        <begin position="534"/>
        <end position="555"/>
    </location>
</feature>
<dbReference type="InterPro" id="IPR013126">
    <property type="entry name" value="Hsp_70_fam"/>
</dbReference>
<dbReference type="SUPFAM" id="SSF50998">
    <property type="entry name" value="Quinoprotein alcohol dehydrogenase-like"/>
    <property type="match status" value="1"/>
</dbReference>
<evidence type="ECO:0000313" key="9">
    <source>
        <dbReference type="EMBL" id="MFF5295517.1"/>
    </source>
</evidence>
<accession>A0ABW6WTN1</accession>
<sequence length="1050" mass="108700">MTDIDGFVLGVDLGTSHTVAMLRHPDGRTRPLLFDGQPLMSSAVYLDTTGRLHAGADAVRLGNADPGRLEPHPKRRVDDGTVLLGEGAVPVADLLAVLLGAVAREAVATAGLLPPAILTYPAAWGAARRAVLTEALGKAGWPAGTRLVPEPVAAARYFADVLRRPVSSGASLAVFDFGGGTLDVAVVRNDGPGPGGRPQFSVTASGGADDLGGLDLDAALVDHLGKSLAGSEPEAWRRLTEPVTLAEWRARRQFWEDVRGAKEMLSRGSFAPVPVPGVEHAVQLTRDELEAAIDPLVRRGVGEAAAVLAAAGLRASELAGLFLVGGSSRVPMVARLLHAELGIAPTVLEQPELPVAEGAIIAAGAATPPRFAPGQGTAATPTPTPPTVPDSPPPITDTRADPAATPTPSPAPASAPSSPPSSGPSPRPGPTPISTAPAARRPDEPTDERLKSEPVDPWATGEAAALAAGGHGAPISLPPTPSSPPTPSPPSPVATSPPPFGTHQPSGGWAAAGSPAYPSSPAYPGGAVHQVSPGGAGHPVSPGGGGRPVSAGGTGHYAASPGPGQYASPAGPGHYAPAGPDHPGQPGGWAPGATTPKAARARHRLGKRSYILIAVALIIALGATATWYFWPGYGALDYQPLSEPKRIAPVVPVGSDWSDAEILDGRVYFASSDSASGNAGVVAMGLGDSKPAWRMTVAGGKDVRWKSMMALPVGVALFTETDSTSSTRQIVVLGAEKGKTLWSRTIGGTDVVLFAGGTAVIADRKQHQLIGVRLSDGSVRWTQPDPPSQYPEDTNVVAVTTPKDLDGPATVFGRPFEPDFTDDPRIVQIGADKSARVINADTGKILVTRQNVADPDDEVVAHNGRLIVLQPDDQRIVAYDLGKFGEPRVLYTTQQQHSQMKDVTPCGDDRVCFDEEVGYDGKSATVVALDVADGKQLWRYPLANTESIVPVGEALLVTTTTPDMTLLDPKGTKVWTHTGEAARLDAGNLLEFSQQLSRNAGETALYGRHLGDEAVPLGSFTDVRADTCAWDTSMLACVADKDFIIQRFAH</sequence>
<keyword evidence="5" id="KW-0143">Chaperone</keyword>
<comment type="caution">
    <text evidence="9">The sequence shown here is derived from an EMBL/GenBank/DDBJ whole genome shotgun (WGS) entry which is preliminary data.</text>
</comment>
<dbReference type="Gene3D" id="2.130.10.10">
    <property type="entry name" value="YVTN repeat-like/Quinoprotein amine dehydrogenase"/>
    <property type="match status" value="2"/>
</dbReference>
<dbReference type="Gene3D" id="3.90.640.10">
    <property type="entry name" value="Actin, Chain A, domain 4"/>
    <property type="match status" value="1"/>
</dbReference>